<feature type="region of interest" description="Disordered" evidence="2">
    <location>
        <begin position="973"/>
        <end position="1000"/>
    </location>
</feature>
<feature type="region of interest" description="Disordered" evidence="2">
    <location>
        <begin position="458"/>
        <end position="483"/>
    </location>
</feature>
<dbReference type="Gene3D" id="3.40.50.12780">
    <property type="entry name" value="N-terminal domain of ligase-like"/>
    <property type="match status" value="1"/>
</dbReference>
<dbReference type="EMBL" id="CP020563">
    <property type="protein sequence ID" value="ARF76549.1"/>
    <property type="molecule type" value="Genomic_DNA"/>
</dbReference>
<dbReference type="SUPFAM" id="SSF56801">
    <property type="entry name" value="Acetyl-CoA synthetase-like"/>
    <property type="match status" value="1"/>
</dbReference>
<dbReference type="GO" id="GO:0008610">
    <property type="term" value="P:lipid biosynthetic process"/>
    <property type="evidence" value="ECO:0007669"/>
    <property type="project" value="UniProtKB-ARBA"/>
</dbReference>
<name>A0ABC8C152_9ACTN</name>
<evidence type="ECO:0000259" key="3">
    <source>
        <dbReference type="PROSITE" id="PS50075"/>
    </source>
</evidence>
<dbReference type="Gene3D" id="3.30.559.10">
    <property type="entry name" value="Chloramphenicol acetyltransferase-like domain"/>
    <property type="match status" value="2"/>
</dbReference>
<accession>A0ABC8C152</accession>
<comment type="cofactor">
    <cofactor evidence="1">
        <name>pantetheine 4'-phosphate</name>
        <dbReference type="ChEBI" id="CHEBI:47942"/>
    </cofactor>
</comment>
<dbReference type="PROSITE" id="PS50075">
    <property type="entry name" value="CARRIER"/>
    <property type="match status" value="1"/>
</dbReference>
<dbReference type="PROSITE" id="PS00455">
    <property type="entry name" value="AMP_BINDING"/>
    <property type="match status" value="1"/>
</dbReference>
<dbReference type="CDD" id="cd05930">
    <property type="entry name" value="A_NRPS"/>
    <property type="match status" value="1"/>
</dbReference>
<dbReference type="Gene3D" id="3.30.559.30">
    <property type="entry name" value="Nonribosomal peptide synthetase, condensation domain"/>
    <property type="match status" value="2"/>
</dbReference>
<sequence length="1560" mass="168952">MSFTGRHDIADILALGPLQQGLYSLNRLHHDHPDTDGPEAGPEADGYAIAVLTDFHGPLDTERLHRALRTVLTRHPQLMATFRDKDLPHPVQLVPAAVEVPWSVSRMTPEEFDAHVETEREAPFDLTAGPPLRVTLARLGPGHHRLLCVFHHIVIDGWSVPVFWDELAAAYSEDSREPVEPHPAYREYIGWLRRQDGADSLAEWARTLSGVDEPTVVAARSRVDGEPHRAALTMRSLQGPPLEALLSRVRAANLTVNTVAQAAWAVLLNRLTGREDVVFGVTVSGRPEEVPQIESAIGLFINTIPARVTLDPGEPLIELCRRIQRDAARQRSHGYTGLSEIQRANGRGNLFDTLMIFHNTPKGAARDTLGLGGGVTMSPVSMDSYTHYPLTVVPFLLDDRLYVNVDHIDALLGGLDPGRLAERFLQTVQDIAADLSRTHRDLTVLLPGERAELALLADGPRLPASPQGREGDPAPGAPREADHGVHREFERAAARHPDRVAVRDRRSEVRYGELDRWSNTLARRLRALGVGPETRVAVALPRTRDYPAALLAVLKAGGTLVPLDLAAPTDRNATIARLAHARLLIALPGQQDWWTGPRCAPGTPRDADVPGADAPLPGHTHPDQAVHVVFTSGSTGEPKGVVATHQGLATLLYAHRAEIYGPVTAGTTEPLRVGHSWSFAFDAAWQPQLALLSGHTLELFDEEDQHDPARLVRGIRERGVDMLDTSPSMLARLTEAGLIEEGRCPLRILALGGEEISRATWDTLATLRDTRVHNFYGPTEITVEAVNARVRAGEEPSIGRPAPGSRALVLGPDLHPVPLGTRGELYLGGLQVARCYESRPALTAERFVPDPETGERLYRTGDVVRRDAAGRLIFLGRADEQVKIRGYRVELAEVVAALEASDDVAKAVVVPFASGQGKALAAYVVASRALREAGRPLDPVALRDELAGRVPAYLIPARVTVLDRIPLTVNGKTDLRALPRPTGDQAPGGTGRPPRTATEQTVHRVARDLLEARDLGCEEDLFHHGLDSISTISLVGELRRAGLPCTPRQVMVHRTVAQLARVIDATPAPARTLRPAVSDEAVDEVATPVLDWLHGLGDYRRFALSQLVTVAPGLGLDRAEGLLDAVRRAHPQLSARTVNGPDGRLRLVNRAPGAGPDGRPPTMLTEESHEELTPPVVLAAARRTWDRLDPADGAMLAGVLLRETRTGRTLLFLAVHHAAADLVSWQIILADLAAADASTCGGGETVVPDVPPEHTSMAAWSRGLARRARGPEPRRQEQYWQGVRKAVAGAPRLGPAAPWPPVGTRGSLRSHRVRADPDSTAVLLRHLAAAPEAALLAATALAEATWRAAHSAVADSGGGLALVREGHGRRDELIEPYLEAPDGTPVDTSRTVGWFNVLHPLVIDRAARRTTLEEAERDTSKALRLLSSVREELAAVPHGGFDHSPEPAADGAGPDILFSYLGRIDRTAPDSAARRPWTAVADEALVREFPEDSEPGLRQAFALELITAVHPGSEGPEFEAAWRHDPEVVATADIKELAQYWVRALAVLARASQRQEGNEA</sequence>
<dbReference type="SUPFAM" id="SSF47336">
    <property type="entry name" value="ACP-like"/>
    <property type="match status" value="1"/>
</dbReference>
<dbReference type="InterPro" id="IPR042099">
    <property type="entry name" value="ANL_N_sf"/>
</dbReference>
<evidence type="ECO:0000256" key="1">
    <source>
        <dbReference type="ARBA" id="ARBA00001957"/>
    </source>
</evidence>
<gene>
    <name evidence="4" type="ORF">B7C62_32880</name>
</gene>
<dbReference type="PANTHER" id="PTHR45527:SF1">
    <property type="entry name" value="FATTY ACID SYNTHASE"/>
    <property type="match status" value="1"/>
</dbReference>
<evidence type="ECO:0000313" key="4">
    <source>
        <dbReference type="EMBL" id="ARF76549.1"/>
    </source>
</evidence>
<keyword evidence="5" id="KW-1185">Reference proteome</keyword>
<dbReference type="InterPro" id="IPR000873">
    <property type="entry name" value="AMP-dep_synth/lig_dom"/>
</dbReference>
<dbReference type="InterPro" id="IPR020845">
    <property type="entry name" value="AMP-binding_CS"/>
</dbReference>
<dbReference type="Pfam" id="PF00550">
    <property type="entry name" value="PP-binding"/>
    <property type="match status" value="1"/>
</dbReference>
<organism evidence="4 5">
    <name type="scientific">Kitasatospora albolonga</name>
    <dbReference type="NCBI Taxonomy" id="68173"/>
    <lineage>
        <taxon>Bacteria</taxon>
        <taxon>Bacillati</taxon>
        <taxon>Actinomycetota</taxon>
        <taxon>Actinomycetes</taxon>
        <taxon>Kitasatosporales</taxon>
        <taxon>Streptomycetaceae</taxon>
        <taxon>Kitasatospora</taxon>
    </lineage>
</organism>
<reference evidence="4 5" key="1">
    <citation type="submission" date="2017-04" db="EMBL/GenBank/DDBJ databases">
        <title>The complete genome sequence of Streptomyces albolongus YIM 101047, the producer of novel bafilomycins and novel odoriferous sesquiterpenoids.</title>
        <authorList>
            <person name="Yin M."/>
            <person name="Jiang Y."/>
        </authorList>
    </citation>
    <scope>NUCLEOTIDE SEQUENCE [LARGE SCALE GENOMIC DNA]</scope>
    <source>
        <strain evidence="4 5">YIM 101047</strain>
    </source>
</reference>
<dbReference type="Pfam" id="PF13193">
    <property type="entry name" value="AMP-binding_C"/>
    <property type="match status" value="1"/>
</dbReference>
<dbReference type="Proteomes" id="UP000192251">
    <property type="component" value="Chromosome"/>
</dbReference>
<dbReference type="InterPro" id="IPR025110">
    <property type="entry name" value="AMP-bd_C"/>
</dbReference>
<feature type="domain" description="Carrier" evidence="3">
    <location>
        <begin position="993"/>
        <end position="1067"/>
    </location>
</feature>
<dbReference type="InterPro" id="IPR001242">
    <property type="entry name" value="Condensation_dom"/>
</dbReference>
<protein>
    <recommendedName>
        <fullName evidence="3">Carrier domain-containing protein</fullName>
    </recommendedName>
</protein>
<proteinExistence type="predicted"/>
<dbReference type="Pfam" id="PF00668">
    <property type="entry name" value="Condensation"/>
    <property type="match status" value="2"/>
</dbReference>
<dbReference type="InterPro" id="IPR036736">
    <property type="entry name" value="ACP-like_sf"/>
</dbReference>
<dbReference type="KEGG" id="kab:B7C62_32880"/>
<dbReference type="NCBIfam" id="TIGR01733">
    <property type="entry name" value="AA-adenyl-dom"/>
    <property type="match status" value="1"/>
</dbReference>
<dbReference type="PANTHER" id="PTHR45527">
    <property type="entry name" value="NONRIBOSOMAL PEPTIDE SYNTHETASE"/>
    <property type="match status" value="1"/>
</dbReference>
<dbReference type="InterPro" id="IPR009081">
    <property type="entry name" value="PP-bd_ACP"/>
</dbReference>
<dbReference type="Gene3D" id="1.10.1200.10">
    <property type="entry name" value="ACP-like"/>
    <property type="match status" value="1"/>
</dbReference>
<dbReference type="InterPro" id="IPR045851">
    <property type="entry name" value="AMP-bd_C_sf"/>
</dbReference>
<evidence type="ECO:0000313" key="5">
    <source>
        <dbReference type="Proteomes" id="UP000192251"/>
    </source>
</evidence>
<feature type="region of interest" description="Disordered" evidence="2">
    <location>
        <begin position="1291"/>
        <end position="1313"/>
    </location>
</feature>
<dbReference type="Pfam" id="PF00501">
    <property type="entry name" value="AMP-binding"/>
    <property type="match status" value="1"/>
</dbReference>
<dbReference type="InterPro" id="IPR023213">
    <property type="entry name" value="CAT-like_dom_sf"/>
</dbReference>
<feature type="region of interest" description="Disordered" evidence="2">
    <location>
        <begin position="1151"/>
        <end position="1173"/>
    </location>
</feature>
<evidence type="ECO:0000256" key="2">
    <source>
        <dbReference type="SAM" id="MobiDB-lite"/>
    </source>
</evidence>
<dbReference type="RefSeq" id="WP_084752235.1">
    <property type="nucleotide sequence ID" value="NZ_CP020563.1"/>
</dbReference>
<dbReference type="InterPro" id="IPR010071">
    <property type="entry name" value="AA_adenyl_dom"/>
</dbReference>
<dbReference type="Gene3D" id="3.30.300.30">
    <property type="match status" value="1"/>
</dbReference>
<dbReference type="SUPFAM" id="SSF52777">
    <property type="entry name" value="CoA-dependent acyltransferases"/>
    <property type="match status" value="4"/>
</dbReference>